<gene>
    <name evidence="2" type="ORF">BCT74_15935</name>
</gene>
<comment type="caution">
    <text evidence="2">The sequence shown here is derived from an EMBL/GenBank/DDBJ whole genome shotgun (WGS) entry which is preliminary data.</text>
</comment>
<reference evidence="3" key="1">
    <citation type="submission" date="2016-07" db="EMBL/GenBank/DDBJ databases">
        <title>Nontailed viruses are major unrecognized killers of bacteria in the ocean.</title>
        <authorList>
            <person name="Kauffman K."/>
            <person name="Hussain F."/>
            <person name="Yang J."/>
            <person name="Arevalo P."/>
            <person name="Brown J."/>
            <person name="Cutler M."/>
            <person name="Kelly L."/>
            <person name="Polz M.F."/>
        </authorList>
    </citation>
    <scope>NUCLEOTIDE SEQUENCE [LARGE SCALE GENOMIC DNA]</scope>
    <source>
        <strain evidence="3">10N.261.51.B8</strain>
    </source>
</reference>
<proteinExistence type="predicted"/>
<name>A0A2N7IKR7_9VIBR</name>
<feature type="signal peptide" evidence="1">
    <location>
        <begin position="1"/>
        <end position="18"/>
    </location>
</feature>
<accession>A0A2N7IKR7</accession>
<dbReference type="EMBL" id="MCYL01000006">
    <property type="protein sequence ID" value="PML58519.1"/>
    <property type="molecule type" value="Genomic_DNA"/>
</dbReference>
<evidence type="ECO:0008006" key="4">
    <source>
        <dbReference type="Google" id="ProtNLM"/>
    </source>
</evidence>
<evidence type="ECO:0000256" key="1">
    <source>
        <dbReference type="SAM" id="SignalP"/>
    </source>
</evidence>
<evidence type="ECO:0000313" key="3">
    <source>
        <dbReference type="Proteomes" id="UP000235746"/>
    </source>
</evidence>
<dbReference type="AlphaFoldDB" id="A0A2N7IKR7"/>
<dbReference type="Proteomes" id="UP000235746">
    <property type="component" value="Unassembled WGS sequence"/>
</dbReference>
<evidence type="ECO:0000313" key="2">
    <source>
        <dbReference type="EMBL" id="PML58519.1"/>
    </source>
</evidence>
<keyword evidence="1" id="KW-0732">Signal</keyword>
<dbReference type="RefSeq" id="WP_102559745.1">
    <property type="nucleotide sequence ID" value="NZ_MCYL01000006.1"/>
</dbReference>
<feature type="chain" id="PRO_5014705013" description="Porin" evidence="1">
    <location>
        <begin position="19"/>
        <end position="227"/>
    </location>
</feature>
<protein>
    <recommendedName>
        <fullName evidence="4">Porin</fullName>
    </recommendedName>
</protein>
<sequence>MKRLLLILASTFPFHSSASDTLVESIERFTDIFGISFSQMNGSTVTTLDANYQVNDELRVFGDIDTDVNWEVGAGYSFWQGQTYYTENTFKVSEYKLTTGIFVAKLIHDSWTLIGDTNYNYTFDQEYCIPATCVEHKAANSIDYSAGFLWSPTRYADFLVKYNQEIGIKEDKWYRKDSNLERFSSRKNTHYYEVATFINLKYIKPSVTYTIKPEADNYVEFGLAFDF</sequence>
<organism evidence="2 3">
    <name type="scientific">Vibrio lentus</name>
    <dbReference type="NCBI Taxonomy" id="136468"/>
    <lineage>
        <taxon>Bacteria</taxon>
        <taxon>Pseudomonadati</taxon>
        <taxon>Pseudomonadota</taxon>
        <taxon>Gammaproteobacteria</taxon>
        <taxon>Vibrionales</taxon>
        <taxon>Vibrionaceae</taxon>
        <taxon>Vibrio</taxon>
    </lineage>
</organism>